<evidence type="ECO:0000256" key="5">
    <source>
        <dbReference type="ARBA" id="ARBA00023136"/>
    </source>
</evidence>
<dbReference type="InterPro" id="IPR051577">
    <property type="entry name" value="MRF-like"/>
</dbReference>
<evidence type="ECO:0000256" key="2">
    <source>
        <dbReference type="ARBA" id="ARBA00022692"/>
    </source>
</evidence>
<dbReference type="Pfam" id="PF05224">
    <property type="entry name" value="NDT80_PhoG"/>
    <property type="match status" value="1"/>
</dbReference>
<reference evidence="11" key="1">
    <citation type="submission" date="2018-04" db="EMBL/GenBank/DDBJ databases">
        <title>Transcriptome of Schizaphis graminum biotype I.</title>
        <authorList>
            <person name="Scully E.D."/>
            <person name="Geib S.M."/>
            <person name="Palmer N.A."/>
            <person name="Koch K."/>
            <person name="Bradshaw J."/>
            <person name="Heng-Moss T."/>
            <person name="Sarath G."/>
        </authorList>
    </citation>
    <scope>NUCLEOTIDE SEQUENCE</scope>
</reference>
<feature type="region of interest" description="Disordered" evidence="7">
    <location>
        <begin position="166"/>
        <end position="209"/>
    </location>
</feature>
<dbReference type="GO" id="GO:0043565">
    <property type="term" value="F:sequence-specific DNA binding"/>
    <property type="evidence" value="ECO:0007669"/>
    <property type="project" value="TreeGrafter"/>
</dbReference>
<dbReference type="InterPro" id="IPR026932">
    <property type="entry name" value="MYRF_ICA"/>
</dbReference>
<dbReference type="Pfam" id="PF13887">
    <property type="entry name" value="MYRF_ICA"/>
    <property type="match status" value="1"/>
</dbReference>
<evidence type="ECO:0000256" key="1">
    <source>
        <dbReference type="ARBA" id="ARBA00004167"/>
    </source>
</evidence>
<evidence type="ECO:0000256" key="8">
    <source>
        <dbReference type="SAM" id="Phobius"/>
    </source>
</evidence>
<evidence type="ECO:0000256" key="7">
    <source>
        <dbReference type="SAM" id="MobiDB-lite"/>
    </source>
</evidence>
<keyword evidence="5 8" id="KW-0472">Membrane</keyword>
<dbReference type="GO" id="GO:0045893">
    <property type="term" value="P:positive regulation of DNA-templated transcription"/>
    <property type="evidence" value="ECO:0007669"/>
    <property type="project" value="TreeGrafter"/>
</dbReference>
<dbReference type="Pfam" id="PF13884">
    <property type="entry name" value="Peptidase_S74"/>
    <property type="match status" value="1"/>
</dbReference>
<dbReference type="AlphaFoldDB" id="A0A2S2PRY4"/>
<feature type="DNA-binding region" description="NDT80" evidence="6">
    <location>
        <begin position="292"/>
        <end position="554"/>
    </location>
</feature>
<dbReference type="GO" id="GO:0005789">
    <property type="term" value="C:endoplasmic reticulum membrane"/>
    <property type="evidence" value="ECO:0007669"/>
    <property type="project" value="TreeGrafter"/>
</dbReference>
<dbReference type="SUPFAM" id="SSF49417">
    <property type="entry name" value="p53-like transcription factors"/>
    <property type="match status" value="1"/>
</dbReference>
<dbReference type="GO" id="GO:0003700">
    <property type="term" value="F:DNA-binding transcription factor activity"/>
    <property type="evidence" value="ECO:0007669"/>
    <property type="project" value="UniProtKB-UniRule"/>
</dbReference>
<gene>
    <name evidence="11" type="primary">MRF</name>
    <name evidence="11" type="ORF">g.64932</name>
</gene>
<dbReference type="PANTHER" id="PTHR13029:SF18">
    <property type="entry name" value="MYELIN REGULATORY FACTOR HOMOLOG 1"/>
    <property type="match status" value="1"/>
</dbReference>
<dbReference type="GO" id="GO:0016540">
    <property type="term" value="P:protein autoprocessing"/>
    <property type="evidence" value="ECO:0007669"/>
    <property type="project" value="InterPro"/>
</dbReference>
<dbReference type="GO" id="GO:0006357">
    <property type="term" value="P:regulation of transcription by RNA polymerase II"/>
    <property type="evidence" value="ECO:0007669"/>
    <property type="project" value="UniProtKB-ARBA"/>
</dbReference>
<keyword evidence="3 8" id="KW-1133">Transmembrane helix</keyword>
<dbReference type="GO" id="GO:0005634">
    <property type="term" value="C:nucleus"/>
    <property type="evidence" value="ECO:0007669"/>
    <property type="project" value="TreeGrafter"/>
</dbReference>
<dbReference type="InterPro" id="IPR008967">
    <property type="entry name" value="p53-like_TF_DNA-bd_sf"/>
</dbReference>
<dbReference type="InterPro" id="IPR030392">
    <property type="entry name" value="S74_ICA"/>
</dbReference>
<keyword evidence="4 6" id="KW-0238">DNA-binding</keyword>
<evidence type="ECO:0000256" key="3">
    <source>
        <dbReference type="ARBA" id="ARBA00022989"/>
    </source>
</evidence>
<organism evidence="11">
    <name type="scientific">Schizaphis graminum</name>
    <name type="common">Green bug aphid</name>
    <dbReference type="NCBI Taxonomy" id="13262"/>
    <lineage>
        <taxon>Eukaryota</taxon>
        <taxon>Metazoa</taxon>
        <taxon>Ecdysozoa</taxon>
        <taxon>Arthropoda</taxon>
        <taxon>Hexapoda</taxon>
        <taxon>Insecta</taxon>
        <taxon>Pterygota</taxon>
        <taxon>Neoptera</taxon>
        <taxon>Paraneoptera</taxon>
        <taxon>Hemiptera</taxon>
        <taxon>Sternorrhyncha</taxon>
        <taxon>Aphidomorpha</taxon>
        <taxon>Aphidoidea</taxon>
        <taxon>Aphididae</taxon>
        <taxon>Aphidini</taxon>
        <taxon>Schizaphis</taxon>
    </lineage>
</organism>
<evidence type="ECO:0000256" key="6">
    <source>
        <dbReference type="PROSITE-ProRule" id="PRU00850"/>
    </source>
</evidence>
<feature type="domain" description="Peptidase S74" evidence="10">
    <location>
        <begin position="603"/>
        <end position="712"/>
    </location>
</feature>
<sequence length="1070" mass="120445">MEYTWTLVSNTDDQGLGSETSLLNCNVQGPHSGQILILSNESSTQAIQNQTLPDITSPLEKDYGANRMHSNEPRKLHLMHNRSDFVGGIDNEALDFSHLTDEFIQNNNTEANQFFHETVDQNDHVMVRINTPYQQEQPQLFLKNASIPPIADLSFHTNTVLSNAGLPSKPIKDKSHNYTNRHNLPESPPDSEPPYSPADGVGQSPHRRTPNLQCLISANKGQMPMNPGGTTGLYQKQPVAAKIPHPLSVQPLMINQPGSSSHVTHLDFNQMPTNARAIEIPEPEYTDLLNVTVSEKKRKLCADIVGGNTGGNNVRVKKETENCGKKPITHVSPSGRSVCSEDSYTYQDSCESGLYNDTSFQCIRFQPFQESSWNTLCDHSLKELPVPHYRVDADKGFNFSNVDDAFVCQKKNHFQITCHTQLQGDAQFVRTTEGIHKVGSFHLHFYGVKVESPGQTIKVEQSQSDRSKKAFHPVLLDLREEQVSKVTVGRLHFSETTCNNMRKKGKPNPDQRYFYLVVGLHAHCINDHDYPIVSYASERIIVRVIQASNPGQFESDAELCWQRGTTPESIVHTGKVGINTDRPDEALVVHGNVKLTGHIIQPSDIRIKQHIQKCDTSQQLRNVQKINVVHFSYKPEFSSLFGLSLKEADTGIIAQEVQAVLPEAVTNAGGIALPNGIVYDDFLVVNKDRIFMENVGAVKELSKITSHLEARISELEQDHKRCLLLANSHPGIALSDLSTTTYSSKHNDYDATVEKRKLLRPTNSSDVYCGKFVQISIISLTVVIASCLIFITGLFFMEHHYRNQITFTSEHELIVKPFNINAIQAHESVQSKDTGQLPLEIDGFLDKDKHLTCMRLRRLVTNSRSCEYDKIKMKMNKIAGKKQEESKSINEFINFIFKIDRAVDIVYKDVTIGVYGSYSNFTAESNVTDECSRSELLQQCSDKSLFVYGFQLPVTKQRTDYFISVSYRISKGSLNDYLTSMSVSMTCPSDPNTSLWTANGTRWNPSDTPYEWQTDKYSVSEDSESVTVIVRYKPWPYERLKASCRSTEDKRTLAVVEYTVSLHKDFSEIV</sequence>
<feature type="transmembrane region" description="Helical" evidence="8">
    <location>
        <begin position="772"/>
        <end position="796"/>
    </location>
</feature>
<evidence type="ECO:0000259" key="10">
    <source>
        <dbReference type="PROSITE" id="PS51688"/>
    </source>
</evidence>
<comment type="subcellular location">
    <subcellularLocation>
        <location evidence="1">Membrane</location>
        <topology evidence="1">Single-pass membrane protein</topology>
    </subcellularLocation>
</comment>
<dbReference type="EMBL" id="GGMR01019612">
    <property type="protein sequence ID" value="MBY32231.1"/>
    <property type="molecule type" value="Transcribed_RNA"/>
</dbReference>
<evidence type="ECO:0000259" key="9">
    <source>
        <dbReference type="PROSITE" id="PS51517"/>
    </source>
</evidence>
<name>A0A2S2PRY4_SCHGA</name>
<protein>
    <submittedName>
        <fullName evidence="11">Myelin regulatory factor</fullName>
    </submittedName>
</protein>
<feature type="compositionally biased region" description="Pro residues" evidence="7">
    <location>
        <begin position="186"/>
        <end position="196"/>
    </location>
</feature>
<dbReference type="PANTHER" id="PTHR13029">
    <property type="match status" value="1"/>
</dbReference>
<evidence type="ECO:0000256" key="4">
    <source>
        <dbReference type="ARBA" id="ARBA00023125"/>
    </source>
</evidence>
<dbReference type="PROSITE" id="PS51688">
    <property type="entry name" value="ICA"/>
    <property type="match status" value="1"/>
</dbReference>
<dbReference type="InterPro" id="IPR024061">
    <property type="entry name" value="NDT80_DNA-bd_dom"/>
</dbReference>
<keyword evidence="2 8" id="KW-0812">Transmembrane</keyword>
<proteinExistence type="predicted"/>
<feature type="domain" description="NDT80" evidence="9">
    <location>
        <begin position="292"/>
        <end position="554"/>
    </location>
</feature>
<dbReference type="PROSITE" id="PS51517">
    <property type="entry name" value="NDT80"/>
    <property type="match status" value="1"/>
</dbReference>
<evidence type="ECO:0000313" key="11">
    <source>
        <dbReference type="EMBL" id="MBY32231.1"/>
    </source>
</evidence>
<accession>A0A2S2PRY4</accession>